<dbReference type="Pfam" id="PF07690">
    <property type="entry name" value="MFS_1"/>
    <property type="match status" value="1"/>
</dbReference>
<accession>A0A7W8VHI1</accession>
<keyword evidence="2 6" id="KW-0812">Transmembrane</keyword>
<evidence type="ECO:0000256" key="2">
    <source>
        <dbReference type="ARBA" id="ARBA00022692"/>
    </source>
</evidence>
<evidence type="ECO:0000313" key="8">
    <source>
        <dbReference type="EMBL" id="MBB5436059.1"/>
    </source>
</evidence>
<sequence length="463" mass="45562">MTTAHHPPDPPARPSPGGGLASPYTPLAGECRDWSGRRYVVGPSARALTGRNRSHLLGRAALALAAVGVLQFGYGAAVPVLIAAHGWSPAAALLPFAVWALVQAGSAAPVARLRERGALPPALAVPLGSALAAAGLAVLPAAADPLWAVLGYGLLGGAGAGLVYHSCVHLAAAWFPERPALHTAFTGAAFALGSVPLVAATGLGPPPEALAPAALVLAALVGTVGAASGFRLAEPPPHWWPPETDPRGWALRPRGAPPASRDHSPAEAWRSGALPRLHLVVAASGAAALFDAAVLPLLLTRSGFPPGAVAAVAAALVAGSGLGRIAAGRWAERGERRAVLAAALACGAVAHAGLAGAVASGSVPALVCFAAAAGIGGGSCYPLTRELAVDFFGVRDSARIQGLVYSAKGLGGLLGVGGAAVLLVLVPAGWALAAAGAAAGAAAIAAIRLRRPVPARTLPLPSG</sequence>
<evidence type="ECO:0000256" key="4">
    <source>
        <dbReference type="ARBA" id="ARBA00023136"/>
    </source>
</evidence>
<comment type="caution">
    <text evidence="8">The sequence shown here is derived from an EMBL/GenBank/DDBJ whole genome shotgun (WGS) entry which is preliminary data.</text>
</comment>
<evidence type="ECO:0000259" key="7">
    <source>
        <dbReference type="PROSITE" id="PS50850"/>
    </source>
</evidence>
<dbReference type="InterPro" id="IPR020846">
    <property type="entry name" value="MFS_dom"/>
</dbReference>
<gene>
    <name evidence="8" type="ORF">HDA36_006207</name>
</gene>
<dbReference type="AlphaFoldDB" id="A0A7W8VHI1"/>
<feature type="transmembrane region" description="Helical" evidence="6">
    <location>
        <begin position="430"/>
        <end position="449"/>
    </location>
</feature>
<dbReference type="GO" id="GO:0005886">
    <property type="term" value="C:plasma membrane"/>
    <property type="evidence" value="ECO:0007669"/>
    <property type="project" value="UniProtKB-SubCell"/>
</dbReference>
<feature type="domain" description="Major facilitator superfamily (MFS) profile" evidence="7">
    <location>
        <begin position="271"/>
        <end position="463"/>
    </location>
</feature>
<dbReference type="Proteomes" id="UP000572635">
    <property type="component" value="Unassembled WGS sequence"/>
</dbReference>
<organism evidence="8 9">
    <name type="scientific">Nocardiopsis composta</name>
    <dbReference type="NCBI Taxonomy" id="157465"/>
    <lineage>
        <taxon>Bacteria</taxon>
        <taxon>Bacillati</taxon>
        <taxon>Actinomycetota</taxon>
        <taxon>Actinomycetes</taxon>
        <taxon>Streptosporangiales</taxon>
        <taxon>Nocardiopsidaceae</taxon>
        <taxon>Nocardiopsis</taxon>
    </lineage>
</organism>
<dbReference type="SUPFAM" id="SSF103473">
    <property type="entry name" value="MFS general substrate transporter"/>
    <property type="match status" value="1"/>
</dbReference>
<feature type="transmembrane region" description="Helical" evidence="6">
    <location>
        <begin position="209"/>
        <end position="230"/>
    </location>
</feature>
<dbReference type="PANTHER" id="PTHR11360">
    <property type="entry name" value="MONOCARBOXYLATE TRANSPORTER"/>
    <property type="match status" value="1"/>
</dbReference>
<feature type="transmembrane region" description="Helical" evidence="6">
    <location>
        <begin position="61"/>
        <end position="84"/>
    </location>
</feature>
<dbReference type="InterPro" id="IPR050327">
    <property type="entry name" value="Proton-linked_MCT"/>
</dbReference>
<dbReference type="PROSITE" id="PS50850">
    <property type="entry name" value="MFS"/>
    <property type="match status" value="1"/>
</dbReference>
<feature type="transmembrane region" description="Helical" evidence="6">
    <location>
        <begin position="363"/>
        <end position="383"/>
    </location>
</feature>
<dbReference type="InterPro" id="IPR036259">
    <property type="entry name" value="MFS_trans_sf"/>
</dbReference>
<feature type="transmembrane region" description="Helical" evidence="6">
    <location>
        <begin position="304"/>
        <end position="326"/>
    </location>
</feature>
<protein>
    <recommendedName>
        <fullName evidence="7">Major facilitator superfamily (MFS) profile domain-containing protein</fullName>
    </recommendedName>
</protein>
<comment type="subcellular location">
    <subcellularLocation>
        <location evidence="1">Cell membrane</location>
        <topology evidence="1">Multi-pass membrane protein</topology>
    </subcellularLocation>
</comment>
<feature type="transmembrane region" description="Helical" evidence="6">
    <location>
        <begin position="403"/>
        <end position="424"/>
    </location>
</feature>
<feature type="transmembrane region" description="Helical" evidence="6">
    <location>
        <begin position="277"/>
        <end position="298"/>
    </location>
</feature>
<name>A0A7W8VHI1_9ACTN</name>
<feature type="transmembrane region" description="Helical" evidence="6">
    <location>
        <begin position="338"/>
        <end position="357"/>
    </location>
</feature>
<feature type="transmembrane region" description="Helical" evidence="6">
    <location>
        <begin position="149"/>
        <end position="172"/>
    </location>
</feature>
<dbReference type="InterPro" id="IPR011701">
    <property type="entry name" value="MFS"/>
</dbReference>
<keyword evidence="9" id="KW-1185">Reference proteome</keyword>
<evidence type="ECO:0000256" key="1">
    <source>
        <dbReference type="ARBA" id="ARBA00004651"/>
    </source>
</evidence>
<feature type="transmembrane region" description="Helical" evidence="6">
    <location>
        <begin position="123"/>
        <end position="143"/>
    </location>
</feature>
<keyword evidence="4 6" id="KW-0472">Membrane</keyword>
<dbReference type="RefSeq" id="WP_184399322.1">
    <property type="nucleotide sequence ID" value="NZ_JACHDB010000002.1"/>
</dbReference>
<evidence type="ECO:0000313" key="9">
    <source>
        <dbReference type="Proteomes" id="UP000572635"/>
    </source>
</evidence>
<evidence type="ECO:0000256" key="3">
    <source>
        <dbReference type="ARBA" id="ARBA00022989"/>
    </source>
</evidence>
<dbReference type="PANTHER" id="PTHR11360:SF304">
    <property type="entry name" value="MFS DOMAIN-CONTAINING PROTEIN"/>
    <property type="match status" value="1"/>
</dbReference>
<evidence type="ECO:0000256" key="6">
    <source>
        <dbReference type="SAM" id="Phobius"/>
    </source>
</evidence>
<feature type="transmembrane region" description="Helical" evidence="6">
    <location>
        <begin position="90"/>
        <end position="111"/>
    </location>
</feature>
<proteinExistence type="predicted"/>
<reference evidence="8 9" key="1">
    <citation type="submission" date="2020-08" db="EMBL/GenBank/DDBJ databases">
        <title>Sequencing the genomes of 1000 actinobacteria strains.</title>
        <authorList>
            <person name="Klenk H.-P."/>
        </authorList>
    </citation>
    <scope>NUCLEOTIDE SEQUENCE [LARGE SCALE GENOMIC DNA]</scope>
    <source>
        <strain evidence="8 9">DSM 44551</strain>
    </source>
</reference>
<feature type="region of interest" description="Disordered" evidence="5">
    <location>
        <begin position="1"/>
        <end position="22"/>
    </location>
</feature>
<evidence type="ECO:0000256" key="5">
    <source>
        <dbReference type="SAM" id="MobiDB-lite"/>
    </source>
</evidence>
<dbReference type="GO" id="GO:0022857">
    <property type="term" value="F:transmembrane transporter activity"/>
    <property type="evidence" value="ECO:0007669"/>
    <property type="project" value="InterPro"/>
</dbReference>
<dbReference type="EMBL" id="JACHDB010000002">
    <property type="protein sequence ID" value="MBB5436059.1"/>
    <property type="molecule type" value="Genomic_DNA"/>
</dbReference>
<feature type="transmembrane region" description="Helical" evidence="6">
    <location>
        <begin position="184"/>
        <end position="203"/>
    </location>
</feature>
<dbReference type="Gene3D" id="1.20.1250.20">
    <property type="entry name" value="MFS general substrate transporter like domains"/>
    <property type="match status" value="2"/>
</dbReference>
<keyword evidence="3 6" id="KW-1133">Transmembrane helix</keyword>